<dbReference type="GO" id="GO:0003676">
    <property type="term" value="F:nucleic acid binding"/>
    <property type="evidence" value="ECO:0007669"/>
    <property type="project" value="InterPro"/>
</dbReference>
<reference evidence="2 3" key="1">
    <citation type="submission" date="2014-02" db="EMBL/GenBank/DDBJ databases">
        <authorList>
            <person name="Cornely K.A."/>
            <person name="Jancevski A.V."/>
            <person name="Rogers S.R."/>
            <person name="Scola S.E."/>
            <person name="Pinches R.S."/>
            <person name="Perri C.M."/>
            <person name="Brown M.S."/>
            <person name="Cavedon W.D."/>
            <person name="Dubois H.M."/>
            <person name="Fernando M.A."/>
            <person name="Austriaco N."/>
            <person name="Bradley K.W."/>
            <person name="Clarke D.Q."/>
            <person name="Lewis M.F."/>
            <person name="Barker L.P."/>
            <person name="Bailey C."/>
            <person name="Asai D.J."/>
            <person name="Garber M.L."/>
            <person name="Bowman C.A."/>
            <person name="Russell D.A."/>
            <person name="Pope W.H."/>
            <person name="Jacobs-Sera D."/>
            <person name="Hendrix R.W."/>
            <person name="Hatfull G.F."/>
        </authorList>
    </citation>
    <scope>NUCLEOTIDE SEQUENCE [LARGE SCALE GENOMIC DNA]</scope>
</reference>
<organism evidence="2 3">
    <name type="scientific">Mycobacterium phage ZoeJ</name>
    <dbReference type="NCBI Taxonomy" id="1486427"/>
    <lineage>
        <taxon>Viruses</taxon>
        <taxon>Duplodnaviria</taxon>
        <taxon>Heunggongvirae</taxon>
        <taxon>Uroviricota</taxon>
        <taxon>Caudoviricetes</taxon>
        <taxon>Weiservirinae</taxon>
        <taxon>Timquatrovirus</taxon>
        <taxon>Timquatrovirus zoeJ</taxon>
    </lineage>
</organism>
<gene>
    <name evidence="2" type="primary">59</name>
    <name evidence="2" type="ORF">PBI_ZOEJ_59</name>
</gene>
<dbReference type="Proteomes" id="UP000024442">
    <property type="component" value="Segment"/>
</dbReference>
<accession>A0A023W751</accession>
<dbReference type="Gene3D" id="3.30.420.10">
    <property type="entry name" value="Ribonuclease H-like superfamily/Ribonuclease H"/>
    <property type="match status" value="1"/>
</dbReference>
<dbReference type="RefSeq" id="YP_009032453.1">
    <property type="nucleotide sequence ID" value="NC_024147.1"/>
</dbReference>
<dbReference type="OrthoDB" id="10878at10239"/>
<protein>
    <submittedName>
        <fullName evidence="2">DnaQ-like DNA polymerase III subunit</fullName>
    </submittedName>
</protein>
<dbReference type="InterPro" id="IPR013520">
    <property type="entry name" value="Ribonucl_H"/>
</dbReference>
<dbReference type="KEGG" id="vg:19488156"/>
<dbReference type="GeneID" id="19488156"/>
<sequence>MTRQLVVVDCETTGLHDGAAILEVAAVNVDTGAELYFVPFVTREQLAQAQPMAMQMNRYYERGIWQRRLSPDSTEAAYWKLANMLAGNTFAGSNPAFDSRLLAAAMPDGAPEWHHRLADLAAFTAGKLNLDPVELPGLDAVCERLGVTVGDRHSALADAHATATCFTILREIPAAAL</sequence>
<evidence type="ECO:0000313" key="2">
    <source>
        <dbReference type="EMBL" id="AHY26883.1"/>
    </source>
</evidence>
<keyword evidence="3" id="KW-1185">Reference proteome</keyword>
<name>A0A023W751_9CAUD</name>
<dbReference type="SMART" id="SM00479">
    <property type="entry name" value="EXOIII"/>
    <property type="match status" value="1"/>
</dbReference>
<dbReference type="Pfam" id="PF00929">
    <property type="entry name" value="RNase_T"/>
    <property type="match status" value="1"/>
</dbReference>
<proteinExistence type="predicted"/>
<evidence type="ECO:0000259" key="1">
    <source>
        <dbReference type="SMART" id="SM00479"/>
    </source>
</evidence>
<evidence type="ECO:0000313" key="3">
    <source>
        <dbReference type="Proteomes" id="UP000024442"/>
    </source>
</evidence>
<dbReference type="CDD" id="cd06127">
    <property type="entry name" value="DEDDh"/>
    <property type="match status" value="1"/>
</dbReference>
<dbReference type="InterPro" id="IPR036397">
    <property type="entry name" value="RNaseH_sf"/>
</dbReference>
<dbReference type="SUPFAM" id="SSF53098">
    <property type="entry name" value="Ribonuclease H-like"/>
    <property type="match status" value="1"/>
</dbReference>
<dbReference type="EMBL" id="KJ510412">
    <property type="protein sequence ID" value="AHY26883.1"/>
    <property type="molecule type" value="Genomic_DNA"/>
</dbReference>
<feature type="domain" description="Exonuclease" evidence="1">
    <location>
        <begin position="4"/>
        <end position="175"/>
    </location>
</feature>
<dbReference type="InterPro" id="IPR012337">
    <property type="entry name" value="RNaseH-like_sf"/>
</dbReference>